<reference evidence="6" key="1">
    <citation type="submission" date="2022-06" db="EMBL/GenBank/DDBJ databases">
        <authorList>
            <person name="Berger JAMES D."/>
            <person name="Berger JAMES D."/>
        </authorList>
    </citation>
    <scope>NUCLEOTIDE SEQUENCE [LARGE SCALE GENOMIC DNA]</scope>
</reference>
<dbReference type="GO" id="GO:0060271">
    <property type="term" value="P:cilium assembly"/>
    <property type="evidence" value="ECO:0007669"/>
    <property type="project" value="UniProtKB-UniRule"/>
</dbReference>
<sequence>MGDIAIQDTALQSFNQITGDTKTVGLRSSKYSPQEWVSHFKSRFGQAENDCEQSERVNDYTKSVINSTSALTSKLQAESTKRLKERFHDILFWKQELEREINDIIHETSILINEKNRLQSFLIETDVPLQIASENLNTREYRRGIDKVMDPVETELHAEVELIKNIQGLTKNAIKQAEKQILQNRAVKETLEINWSDKKEADEIDAKAGSLKNCSTNKQFYAGVALYQENMSTVESWAKDANEVITQAEAERLASVELRSLISHLIVDTSREMRQQFDRVNSAFQDNLNQLIAVKTNLEENLKNVLCEISLMEHNLNELKEAIRAKDDPLKCAQTRLHLRTFRPNMELCKDPASVSLVEEVNVLGQTLDKLLHQYSTVENKLKDLHDTQMMLEKEIELKTETIHLNEVGCIPRRAYYPSAAQLQGY</sequence>
<dbReference type="GO" id="GO:0005930">
    <property type="term" value="C:axoneme"/>
    <property type="evidence" value="ECO:0007669"/>
    <property type="project" value="UniProtKB-SubCell"/>
</dbReference>
<keyword evidence="4" id="KW-0969">Cilium</keyword>
<proteinExistence type="inferred from homology"/>
<evidence type="ECO:0000256" key="1">
    <source>
        <dbReference type="ARBA" id="ARBA00007209"/>
    </source>
</evidence>
<accession>A0AA85JGV6</accession>
<keyword evidence="2" id="KW-0963">Cytoplasm</keyword>
<feature type="coiled-coil region" evidence="5">
    <location>
        <begin position="281"/>
        <end position="322"/>
    </location>
</feature>
<keyword evidence="4" id="KW-0966">Cell projection</keyword>
<evidence type="ECO:0000256" key="4">
    <source>
        <dbReference type="RuleBase" id="RU367040"/>
    </source>
</evidence>
<dbReference type="WBParaSite" id="TREG1_20650.1">
    <property type="protein sequence ID" value="TREG1_20650.1"/>
    <property type="gene ID" value="TREG1_20650"/>
</dbReference>
<organism evidence="6 7">
    <name type="scientific">Trichobilharzia regenti</name>
    <name type="common">Nasal bird schistosome</name>
    <dbReference type="NCBI Taxonomy" id="157069"/>
    <lineage>
        <taxon>Eukaryota</taxon>
        <taxon>Metazoa</taxon>
        <taxon>Spiralia</taxon>
        <taxon>Lophotrochozoa</taxon>
        <taxon>Platyhelminthes</taxon>
        <taxon>Trematoda</taxon>
        <taxon>Digenea</taxon>
        <taxon>Strigeidida</taxon>
        <taxon>Schistosomatoidea</taxon>
        <taxon>Schistosomatidae</taxon>
        <taxon>Trichobilharzia</taxon>
    </lineage>
</organism>
<dbReference type="PRINTS" id="PR00511">
    <property type="entry name" value="TEKTIN"/>
</dbReference>
<dbReference type="GO" id="GO:0015630">
    <property type="term" value="C:microtubule cytoskeleton"/>
    <property type="evidence" value="ECO:0007669"/>
    <property type="project" value="UniProtKB-UniRule"/>
</dbReference>
<comment type="subcellular location">
    <subcellularLocation>
        <location evidence="4">Cytoplasm</location>
        <location evidence="4">Cytoskeleton</location>
        <location evidence="4">Cilium axoneme</location>
    </subcellularLocation>
</comment>
<dbReference type="GO" id="GO:0005634">
    <property type="term" value="C:nucleus"/>
    <property type="evidence" value="ECO:0007669"/>
    <property type="project" value="TreeGrafter"/>
</dbReference>
<evidence type="ECO:0000256" key="2">
    <source>
        <dbReference type="ARBA" id="ARBA00022490"/>
    </source>
</evidence>
<dbReference type="PANTHER" id="PTHR19960">
    <property type="entry name" value="TEKTIN"/>
    <property type="match status" value="1"/>
</dbReference>
<dbReference type="InterPro" id="IPR048256">
    <property type="entry name" value="Tektin-like"/>
</dbReference>
<dbReference type="PANTHER" id="PTHR19960:SF12">
    <property type="entry name" value="TEKTIN-4"/>
    <property type="match status" value="1"/>
</dbReference>
<dbReference type="Proteomes" id="UP000050795">
    <property type="component" value="Unassembled WGS sequence"/>
</dbReference>
<name>A0AA85JGV6_TRIRE</name>
<evidence type="ECO:0000313" key="6">
    <source>
        <dbReference type="Proteomes" id="UP000050795"/>
    </source>
</evidence>
<evidence type="ECO:0000256" key="3">
    <source>
        <dbReference type="ARBA" id="ARBA00023054"/>
    </source>
</evidence>
<keyword evidence="4" id="KW-0282">Flagellum</keyword>
<evidence type="ECO:0000256" key="5">
    <source>
        <dbReference type="SAM" id="Coils"/>
    </source>
</evidence>
<comment type="similarity">
    <text evidence="1 4">Belongs to the tektin family.</text>
</comment>
<keyword evidence="6" id="KW-1185">Reference proteome</keyword>
<protein>
    <recommendedName>
        <fullName evidence="4">Tektin</fullName>
    </recommendedName>
</protein>
<dbReference type="Pfam" id="PF03148">
    <property type="entry name" value="Tektin"/>
    <property type="match status" value="1"/>
</dbReference>
<dbReference type="AlphaFoldDB" id="A0AA85JGV6"/>
<keyword evidence="3 5" id="KW-0175">Coiled coil</keyword>
<dbReference type="InterPro" id="IPR000435">
    <property type="entry name" value="Tektins"/>
</dbReference>
<dbReference type="GO" id="GO:0060294">
    <property type="term" value="P:cilium movement involved in cell motility"/>
    <property type="evidence" value="ECO:0007669"/>
    <property type="project" value="UniProtKB-UniRule"/>
</dbReference>
<reference evidence="7" key="2">
    <citation type="submission" date="2023-11" db="UniProtKB">
        <authorList>
            <consortium name="WormBaseParasite"/>
        </authorList>
    </citation>
    <scope>IDENTIFICATION</scope>
</reference>
<evidence type="ECO:0000313" key="7">
    <source>
        <dbReference type="WBParaSite" id="TREG1_20650.1"/>
    </source>
</evidence>